<gene>
    <name evidence="2" type="ORF">PoB_007707600</name>
</gene>
<name>A0AAV4E2K0_9GAST</name>
<feature type="compositionally biased region" description="Basic and acidic residues" evidence="1">
    <location>
        <begin position="9"/>
        <end position="22"/>
    </location>
</feature>
<dbReference type="AlphaFoldDB" id="A0AAV4E2K0"/>
<dbReference type="Proteomes" id="UP000735302">
    <property type="component" value="Unassembled WGS sequence"/>
</dbReference>
<evidence type="ECO:0000313" key="3">
    <source>
        <dbReference type="Proteomes" id="UP000735302"/>
    </source>
</evidence>
<proteinExistence type="predicted"/>
<comment type="caution">
    <text evidence="2">The sequence shown here is derived from an EMBL/GenBank/DDBJ whole genome shotgun (WGS) entry which is preliminary data.</text>
</comment>
<protein>
    <submittedName>
        <fullName evidence="2">Uncharacterized protein</fullName>
    </submittedName>
</protein>
<feature type="region of interest" description="Disordered" evidence="1">
    <location>
        <begin position="1"/>
        <end position="77"/>
    </location>
</feature>
<feature type="compositionally biased region" description="Polar residues" evidence="1">
    <location>
        <begin position="60"/>
        <end position="69"/>
    </location>
</feature>
<keyword evidence="3" id="KW-1185">Reference proteome</keyword>
<dbReference type="EMBL" id="BLXT01008617">
    <property type="protein sequence ID" value="GFO50571.1"/>
    <property type="molecule type" value="Genomic_DNA"/>
</dbReference>
<organism evidence="2 3">
    <name type="scientific">Plakobranchus ocellatus</name>
    <dbReference type="NCBI Taxonomy" id="259542"/>
    <lineage>
        <taxon>Eukaryota</taxon>
        <taxon>Metazoa</taxon>
        <taxon>Spiralia</taxon>
        <taxon>Lophotrochozoa</taxon>
        <taxon>Mollusca</taxon>
        <taxon>Gastropoda</taxon>
        <taxon>Heterobranchia</taxon>
        <taxon>Euthyneura</taxon>
        <taxon>Panpulmonata</taxon>
        <taxon>Sacoglossa</taxon>
        <taxon>Placobranchoidea</taxon>
        <taxon>Plakobranchidae</taxon>
        <taxon>Plakobranchus</taxon>
    </lineage>
</organism>
<sequence length="100" mass="10711">MEPEVGLEAAHEMESEAAHDAHTAGPQRNDLRLPGPSPGQNAGSGSRTHGRRVPADLRKSSLSTESPTSLRRDRKTVVTSSFPVVSILKSHDHSISNSFS</sequence>
<evidence type="ECO:0000313" key="2">
    <source>
        <dbReference type="EMBL" id="GFO50571.1"/>
    </source>
</evidence>
<accession>A0AAV4E2K0</accession>
<feature type="compositionally biased region" description="Polar residues" evidence="1">
    <location>
        <begin position="38"/>
        <end position="47"/>
    </location>
</feature>
<evidence type="ECO:0000256" key="1">
    <source>
        <dbReference type="SAM" id="MobiDB-lite"/>
    </source>
</evidence>
<reference evidence="2 3" key="1">
    <citation type="journal article" date="2021" name="Elife">
        <title>Chloroplast acquisition without the gene transfer in kleptoplastic sea slugs, Plakobranchus ocellatus.</title>
        <authorList>
            <person name="Maeda T."/>
            <person name="Takahashi S."/>
            <person name="Yoshida T."/>
            <person name="Shimamura S."/>
            <person name="Takaki Y."/>
            <person name="Nagai Y."/>
            <person name="Toyoda A."/>
            <person name="Suzuki Y."/>
            <person name="Arimoto A."/>
            <person name="Ishii H."/>
            <person name="Satoh N."/>
            <person name="Nishiyama T."/>
            <person name="Hasebe M."/>
            <person name="Maruyama T."/>
            <person name="Minagawa J."/>
            <person name="Obokata J."/>
            <person name="Shigenobu S."/>
        </authorList>
    </citation>
    <scope>NUCLEOTIDE SEQUENCE [LARGE SCALE GENOMIC DNA]</scope>
</reference>